<sequence length="301" mass="33025">MNPTIRQMRALVAVARTGSFTQAAALLHLTQSALSGQIKELEQILGVKVVERNTRRVELADVGRELVPLFDKMLQDLDGAMLDIASRKALRKGVVRVAAPQMMACTLLPQVMAAYRAEHPGVQVLLVDCAVDNVAQRVASGEVDIGVGPERDAPADIDAQLLFDLPFVAVFPPDHPLAARQAVTWADMDDYPFIALQGQFTERLLRDMRTRSQPGPITPYSEVTFMTTALAMVAAGLGVTACLPYAAPMVRLHGLEMRPLTAPELTRKFFIHTRTTRSLSPAAERFIAFLRTFVERLPAVL</sequence>
<keyword evidence="9" id="KW-1185">Reference proteome</keyword>
<dbReference type="InterPro" id="IPR000847">
    <property type="entry name" value="LysR_HTH_N"/>
</dbReference>
<dbReference type="Gene3D" id="1.10.10.10">
    <property type="entry name" value="Winged helix-like DNA-binding domain superfamily/Winged helix DNA-binding domain"/>
    <property type="match status" value="1"/>
</dbReference>
<reference evidence="7 8" key="3">
    <citation type="submission" date="2019-11" db="EMBL/GenBank/DDBJ databases">
        <title>Type strains purchased from KCTC, JCM and DSMZ.</title>
        <authorList>
            <person name="Lu H."/>
        </authorList>
    </citation>
    <scope>NUCLEOTIDE SEQUENCE [LARGE SCALE GENOMIC DNA]</scope>
    <source>
        <strain evidence="7 8">KCTC 52429</strain>
    </source>
</reference>
<comment type="caution">
    <text evidence="7">The sequence shown here is derived from an EMBL/GenBank/DDBJ whole genome shotgun (WGS) entry which is preliminary data.</text>
</comment>
<dbReference type="GO" id="GO:0005829">
    <property type="term" value="C:cytosol"/>
    <property type="evidence" value="ECO:0007669"/>
    <property type="project" value="TreeGrafter"/>
</dbReference>
<feature type="domain" description="HTH lysR-type" evidence="5">
    <location>
        <begin position="3"/>
        <end position="60"/>
    </location>
</feature>
<dbReference type="PANTHER" id="PTHR30419:SF30">
    <property type="entry name" value="LYSR FAMILY TRANSCRIPTIONAL REGULATOR"/>
    <property type="match status" value="1"/>
</dbReference>
<dbReference type="EMBL" id="WNKZ01000033">
    <property type="protein sequence ID" value="MTV53651.1"/>
    <property type="molecule type" value="Genomic_DNA"/>
</dbReference>
<dbReference type="Gene3D" id="3.40.190.290">
    <property type="match status" value="1"/>
</dbReference>
<dbReference type="InterPro" id="IPR005119">
    <property type="entry name" value="LysR_subst-bd"/>
</dbReference>
<dbReference type="FunFam" id="1.10.10.10:FF:000001">
    <property type="entry name" value="LysR family transcriptional regulator"/>
    <property type="match status" value="1"/>
</dbReference>
<reference evidence="6" key="4">
    <citation type="submission" date="2024-05" db="EMBL/GenBank/DDBJ databases">
        <authorList>
            <person name="Sun Q."/>
            <person name="Zhou Y."/>
        </authorList>
    </citation>
    <scope>NUCLEOTIDE SEQUENCE</scope>
    <source>
        <strain evidence="6">CGMCC 1.15931</strain>
    </source>
</reference>
<name>A0A6I3SWI9_9BURK</name>
<dbReference type="PROSITE" id="PS50931">
    <property type="entry name" value="HTH_LYSR"/>
    <property type="match status" value="1"/>
</dbReference>
<evidence type="ECO:0000256" key="4">
    <source>
        <dbReference type="ARBA" id="ARBA00023163"/>
    </source>
</evidence>
<dbReference type="EMBL" id="BMKG01000001">
    <property type="protein sequence ID" value="GGB83928.1"/>
    <property type="molecule type" value="Genomic_DNA"/>
</dbReference>
<dbReference type="CDD" id="cd08440">
    <property type="entry name" value="PBP2_LTTR_like_4"/>
    <property type="match status" value="1"/>
</dbReference>
<dbReference type="GO" id="GO:0003677">
    <property type="term" value="F:DNA binding"/>
    <property type="evidence" value="ECO:0007669"/>
    <property type="project" value="UniProtKB-KW"/>
</dbReference>
<gene>
    <name evidence="6" type="ORF">GCM10011572_02310</name>
    <name evidence="7" type="ORF">GM672_13030</name>
</gene>
<evidence type="ECO:0000259" key="5">
    <source>
        <dbReference type="PROSITE" id="PS50931"/>
    </source>
</evidence>
<protein>
    <submittedName>
        <fullName evidence="7">LysR family transcriptional regulator</fullName>
    </submittedName>
</protein>
<reference evidence="6" key="1">
    <citation type="journal article" date="2014" name="Int. J. Syst. Evol. Microbiol.">
        <title>Complete genome of a new Firmicutes species belonging to the dominant human colonic microbiota ('Ruminococcus bicirculans') reveals two chromosomes and a selective capacity to utilize plant glucans.</title>
        <authorList>
            <consortium name="NISC Comparative Sequencing Program"/>
            <person name="Wegmann U."/>
            <person name="Louis P."/>
            <person name="Goesmann A."/>
            <person name="Henrissat B."/>
            <person name="Duncan S.H."/>
            <person name="Flint H.J."/>
        </authorList>
    </citation>
    <scope>NUCLEOTIDE SEQUENCE</scope>
    <source>
        <strain evidence="6">CGMCC 1.15931</strain>
    </source>
</reference>
<dbReference type="GO" id="GO:0003700">
    <property type="term" value="F:DNA-binding transcription factor activity"/>
    <property type="evidence" value="ECO:0007669"/>
    <property type="project" value="InterPro"/>
</dbReference>
<accession>A0A6I3SWI9</accession>
<dbReference type="Proteomes" id="UP000430634">
    <property type="component" value="Unassembled WGS sequence"/>
</dbReference>
<dbReference type="InterPro" id="IPR036388">
    <property type="entry name" value="WH-like_DNA-bd_sf"/>
</dbReference>
<dbReference type="InterPro" id="IPR050950">
    <property type="entry name" value="HTH-type_LysR_regulators"/>
</dbReference>
<dbReference type="Pfam" id="PF00126">
    <property type="entry name" value="HTH_1"/>
    <property type="match status" value="1"/>
</dbReference>
<proteinExistence type="inferred from homology"/>
<evidence type="ECO:0000256" key="1">
    <source>
        <dbReference type="ARBA" id="ARBA00009437"/>
    </source>
</evidence>
<organism evidence="7 8">
    <name type="scientific">Pseudoduganella buxea</name>
    <dbReference type="NCBI Taxonomy" id="1949069"/>
    <lineage>
        <taxon>Bacteria</taxon>
        <taxon>Pseudomonadati</taxon>
        <taxon>Pseudomonadota</taxon>
        <taxon>Betaproteobacteria</taxon>
        <taxon>Burkholderiales</taxon>
        <taxon>Oxalobacteraceae</taxon>
        <taxon>Telluria group</taxon>
        <taxon>Pseudoduganella</taxon>
    </lineage>
</organism>
<comment type="similarity">
    <text evidence="1">Belongs to the LysR transcriptional regulatory family.</text>
</comment>
<dbReference type="InterPro" id="IPR036390">
    <property type="entry name" value="WH_DNA-bd_sf"/>
</dbReference>
<dbReference type="Proteomes" id="UP000622638">
    <property type="component" value="Unassembled WGS sequence"/>
</dbReference>
<evidence type="ECO:0000256" key="2">
    <source>
        <dbReference type="ARBA" id="ARBA00023015"/>
    </source>
</evidence>
<dbReference type="PRINTS" id="PR00039">
    <property type="entry name" value="HTHLYSR"/>
</dbReference>
<dbReference type="SUPFAM" id="SSF46785">
    <property type="entry name" value="Winged helix' DNA-binding domain"/>
    <property type="match status" value="1"/>
</dbReference>
<keyword evidence="2" id="KW-0805">Transcription regulation</keyword>
<dbReference type="SUPFAM" id="SSF53850">
    <property type="entry name" value="Periplasmic binding protein-like II"/>
    <property type="match status" value="1"/>
</dbReference>
<dbReference type="RefSeq" id="WP_155470962.1">
    <property type="nucleotide sequence ID" value="NZ_BMKG01000001.1"/>
</dbReference>
<evidence type="ECO:0000313" key="9">
    <source>
        <dbReference type="Proteomes" id="UP000622638"/>
    </source>
</evidence>
<evidence type="ECO:0000256" key="3">
    <source>
        <dbReference type="ARBA" id="ARBA00023125"/>
    </source>
</evidence>
<evidence type="ECO:0000313" key="7">
    <source>
        <dbReference type="EMBL" id="MTV53651.1"/>
    </source>
</evidence>
<evidence type="ECO:0000313" key="8">
    <source>
        <dbReference type="Proteomes" id="UP000430634"/>
    </source>
</evidence>
<keyword evidence="4" id="KW-0804">Transcription</keyword>
<dbReference type="OrthoDB" id="8675247at2"/>
<dbReference type="PANTHER" id="PTHR30419">
    <property type="entry name" value="HTH-TYPE TRANSCRIPTIONAL REGULATOR YBHD"/>
    <property type="match status" value="1"/>
</dbReference>
<evidence type="ECO:0000313" key="6">
    <source>
        <dbReference type="EMBL" id="GGB83928.1"/>
    </source>
</evidence>
<dbReference type="Pfam" id="PF03466">
    <property type="entry name" value="LysR_substrate"/>
    <property type="match status" value="1"/>
</dbReference>
<keyword evidence="3" id="KW-0238">DNA-binding</keyword>
<dbReference type="AlphaFoldDB" id="A0A6I3SWI9"/>
<reference evidence="9" key="2">
    <citation type="journal article" date="2019" name="Int. J. Syst. Evol. Microbiol.">
        <title>The Global Catalogue of Microorganisms (GCM) 10K type strain sequencing project: providing services to taxonomists for standard genome sequencing and annotation.</title>
        <authorList>
            <consortium name="The Broad Institute Genomics Platform"/>
            <consortium name="The Broad Institute Genome Sequencing Center for Infectious Disease"/>
            <person name="Wu L."/>
            <person name="Ma J."/>
        </authorList>
    </citation>
    <scope>NUCLEOTIDE SEQUENCE [LARGE SCALE GENOMIC DNA]</scope>
    <source>
        <strain evidence="9">CGMCC 1.15931</strain>
    </source>
</reference>